<comment type="caution">
    <text evidence="2">The sequence shown here is derived from an EMBL/GenBank/DDBJ whole genome shotgun (WGS) entry which is preliminary data.</text>
</comment>
<proteinExistence type="predicted"/>
<dbReference type="AlphaFoldDB" id="W1X9L4"/>
<sequence>MFTLGNGVAMIAPNFALLMLGRILQGASTGIATPLMFNLIVERIPRSQIGFYMG</sequence>
<dbReference type="GO" id="GO:0022857">
    <property type="term" value="F:transmembrane transporter activity"/>
    <property type="evidence" value="ECO:0007669"/>
    <property type="project" value="InterPro"/>
</dbReference>
<feature type="non-terminal residue" evidence="2">
    <location>
        <position position="54"/>
    </location>
</feature>
<dbReference type="InterPro" id="IPR036259">
    <property type="entry name" value="MFS_trans_sf"/>
</dbReference>
<evidence type="ECO:0000313" key="2">
    <source>
        <dbReference type="EMBL" id="ETJ26796.1"/>
    </source>
</evidence>
<reference evidence="2" key="1">
    <citation type="submission" date="2013-12" db="EMBL/GenBank/DDBJ databases">
        <title>A Varibaculum cambriense genome reconstructed from a premature infant gut community with otherwise low bacterial novelty that shifts toward anaerobic metabolism during the third week of life.</title>
        <authorList>
            <person name="Brown C.T."/>
            <person name="Sharon I."/>
            <person name="Thomas B.C."/>
            <person name="Castelle C.J."/>
            <person name="Morowitz M.J."/>
            <person name="Banfield J.F."/>
        </authorList>
    </citation>
    <scope>NUCLEOTIDE SEQUENCE</scope>
</reference>
<evidence type="ECO:0000259" key="1">
    <source>
        <dbReference type="PROSITE" id="PS50850"/>
    </source>
</evidence>
<dbReference type="EMBL" id="AZMM01017234">
    <property type="protein sequence ID" value="ETJ26796.1"/>
    <property type="molecule type" value="Genomic_DNA"/>
</dbReference>
<gene>
    <name evidence="2" type="ORF">Q604_UNBC17234G0001</name>
</gene>
<feature type="domain" description="Major facilitator superfamily (MFS) profile" evidence="1">
    <location>
        <begin position="1"/>
        <end position="54"/>
    </location>
</feature>
<protein>
    <submittedName>
        <fullName evidence="2">Transporter, major facilitator family protein</fullName>
    </submittedName>
</protein>
<dbReference type="InterPro" id="IPR020846">
    <property type="entry name" value="MFS_dom"/>
</dbReference>
<accession>W1X9L4</accession>
<name>W1X9L4_9ZZZZ</name>
<dbReference type="SUPFAM" id="SSF103473">
    <property type="entry name" value="MFS general substrate transporter"/>
    <property type="match status" value="1"/>
</dbReference>
<organism evidence="2">
    <name type="scientific">human gut metagenome</name>
    <dbReference type="NCBI Taxonomy" id="408170"/>
    <lineage>
        <taxon>unclassified sequences</taxon>
        <taxon>metagenomes</taxon>
        <taxon>organismal metagenomes</taxon>
    </lineage>
</organism>
<dbReference type="PROSITE" id="PS50850">
    <property type="entry name" value="MFS"/>
    <property type="match status" value="1"/>
</dbReference>
<dbReference type="Gene3D" id="1.20.1250.20">
    <property type="entry name" value="MFS general substrate transporter like domains"/>
    <property type="match status" value="1"/>
</dbReference>